<dbReference type="EMBL" id="SOZJ01000003">
    <property type="protein sequence ID" value="TGJ70198.1"/>
    <property type="molecule type" value="Genomic_DNA"/>
</dbReference>
<proteinExistence type="predicted"/>
<dbReference type="AlphaFoldDB" id="A0A7C8P2Y9"/>
<reference evidence="1 2" key="1">
    <citation type="submission" date="2019-03" db="EMBL/GenBank/DDBJ databases">
        <title>Nematode-trapping fungi genome.</title>
        <authorList>
            <person name="Vidal-Diez De Ulzurrun G."/>
        </authorList>
    </citation>
    <scope>NUCLEOTIDE SEQUENCE [LARGE SCALE GENOMIC DNA]</scope>
    <source>
        <strain evidence="1 2">TWF154</strain>
    </source>
</reference>
<accession>A0A7C8P2Y9</accession>
<gene>
    <name evidence="1" type="ORF">EYR41_006176</name>
</gene>
<dbReference type="Proteomes" id="UP000297595">
    <property type="component" value="Unassembled WGS sequence"/>
</dbReference>
<evidence type="ECO:0000313" key="1">
    <source>
        <dbReference type="EMBL" id="TGJ70198.1"/>
    </source>
</evidence>
<sequence>MVSKHSGQFWGMNISSFFFLSKYKNDYMKNVMYVPNCAYSIQVPGTTLRTPQKSFLNTGGEIPSQDSADLVQARIEKPVVFHAQACGAENLHLAGFSPPVPKTPEILIVTERPVKIYVIVCSSNENRDGECIGAFRRNRDFILHKKNEEEEKEAL</sequence>
<comment type="caution">
    <text evidence="1">The sequence shown here is derived from an EMBL/GenBank/DDBJ whole genome shotgun (WGS) entry which is preliminary data.</text>
</comment>
<protein>
    <submittedName>
        <fullName evidence="1">Uncharacterized protein</fullName>
    </submittedName>
</protein>
<organism evidence="1 2">
    <name type="scientific">Orbilia oligospora</name>
    <name type="common">Nematode-trapping fungus</name>
    <name type="synonym">Arthrobotrys oligospora</name>
    <dbReference type="NCBI Taxonomy" id="2813651"/>
    <lineage>
        <taxon>Eukaryota</taxon>
        <taxon>Fungi</taxon>
        <taxon>Dikarya</taxon>
        <taxon>Ascomycota</taxon>
        <taxon>Pezizomycotina</taxon>
        <taxon>Orbiliomycetes</taxon>
        <taxon>Orbiliales</taxon>
        <taxon>Orbiliaceae</taxon>
        <taxon>Orbilia</taxon>
    </lineage>
</organism>
<evidence type="ECO:0000313" key="2">
    <source>
        <dbReference type="Proteomes" id="UP000297595"/>
    </source>
</evidence>
<name>A0A7C8P2Y9_ORBOL</name>